<keyword evidence="4" id="KW-0802">TPR repeat</keyword>
<evidence type="ECO:0000313" key="6">
    <source>
        <dbReference type="Proteomes" id="UP001412239"/>
    </source>
</evidence>
<dbReference type="InterPro" id="IPR011990">
    <property type="entry name" value="TPR-like_helical_dom_sf"/>
</dbReference>
<feature type="non-terminal residue" evidence="5">
    <location>
        <position position="53"/>
    </location>
</feature>
<evidence type="ECO:0000256" key="1">
    <source>
        <dbReference type="ARBA" id="ARBA00004496"/>
    </source>
</evidence>
<dbReference type="GO" id="GO:0005737">
    <property type="term" value="C:cytoplasm"/>
    <property type="evidence" value="ECO:0007669"/>
    <property type="project" value="UniProtKB-SubCell"/>
</dbReference>
<accession>A0A292PK44</accession>
<dbReference type="PANTHER" id="PTHR45783:SF3">
    <property type="entry name" value="KINESIN LIGHT CHAIN"/>
    <property type="match status" value="1"/>
</dbReference>
<dbReference type="EMBL" id="LN891153">
    <property type="protein sequence ID" value="CUS08032.1"/>
    <property type="molecule type" value="Genomic_DNA"/>
</dbReference>
<protein>
    <recommendedName>
        <fullName evidence="7">Kinesin light chain</fullName>
    </recommendedName>
</protein>
<evidence type="ECO:0000256" key="4">
    <source>
        <dbReference type="ARBA" id="ARBA00022803"/>
    </source>
</evidence>
<gene>
    <name evidence="5" type="ORF">GSTUAT00007902001</name>
</gene>
<organism evidence="5 6">
    <name type="scientific">Tuber aestivum</name>
    <name type="common">summer truffle</name>
    <dbReference type="NCBI Taxonomy" id="59557"/>
    <lineage>
        <taxon>Eukaryota</taxon>
        <taxon>Fungi</taxon>
        <taxon>Dikarya</taxon>
        <taxon>Ascomycota</taxon>
        <taxon>Pezizomycotina</taxon>
        <taxon>Pezizomycetes</taxon>
        <taxon>Pezizales</taxon>
        <taxon>Tuberaceae</taxon>
        <taxon>Tuber</taxon>
    </lineage>
</organism>
<dbReference type="Pfam" id="PF13424">
    <property type="entry name" value="TPR_12"/>
    <property type="match status" value="1"/>
</dbReference>
<dbReference type="GO" id="GO:0005871">
    <property type="term" value="C:kinesin complex"/>
    <property type="evidence" value="ECO:0007669"/>
    <property type="project" value="InterPro"/>
</dbReference>
<evidence type="ECO:0008006" key="7">
    <source>
        <dbReference type="Google" id="ProtNLM"/>
    </source>
</evidence>
<keyword evidence="2" id="KW-0963">Cytoplasm</keyword>
<reference evidence="5" key="1">
    <citation type="submission" date="2015-10" db="EMBL/GenBank/DDBJ databases">
        <authorList>
            <person name="Regsiter A."/>
            <person name="william w."/>
        </authorList>
    </citation>
    <scope>NUCLEOTIDE SEQUENCE</scope>
    <source>
        <strain evidence="5">Montdore</strain>
    </source>
</reference>
<keyword evidence="6" id="KW-1185">Reference proteome</keyword>
<keyword evidence="3" id="KW-0677">Repeat</keyword>
<evidence type="ECO:0000313" key="5">
    <source>
        <dbReference type="EMBL" id="CUS08032.1"/>
    </source>
</evidence>
<dbReference type="AlphaFoldDB" id="A0A292PK44"/>
<dbReference type="PANTHER" id="PTHR45783">
    <property type="entry name" value="KINESIN LIGHT CHAIN"/>
    <property type="match status" value="1"/>
</dbReference>
<dbReference type="GO" id="GO:0007018">
    <property type="term" value="P:microtubule-based movement"/>
    <property type="evidence" value="ECO:0007669"/>
    <property type="project" value="TreeGrafter"/>
</dbReference>
<evidence type="ECO:0000256" key="3">
    <source>
        <dbReference type="ARBA" id="ARBA00022737"/>
    </source>
</evidence>
<comment type="subcellular location">
    <subcellularLocation>
        <location evidence="1">Cytoplasm</location>
    </subcellularLocation>
</comment>
<sequence>MKRRALEGHEKVLGPDHPKTIASLHNLANVLQFQGKYIESETMHRRALEGRKK</sequence>
<proteinExistence type="predicted"/>
<dbReference type="Gene3D" id="1.25.40.10">
    <property type="entry name" value="Tetratricopeptide repeat domain"/>
    <property type="match status" value="1"/>
</dbReference>
<evidence type="ECO:0000256" key="2">
    <source>
        <dbReference type="ARBA" id="ARBA00022490"/>
    </source>
</evidence>
<name>A0A292PK44_9PEZI</name>
<dbReference type="Proteomes" id="UP001412239">
    <property type="component" value="Unassembled WGS sequence"/>
</dbReference>
<dbReference type="GO" id="GO:0019894">
    <property type="term" value="F:kinesin binding"/>
    <property type="evidence" value="ECO:0007669"/>
    <property type="project" value="TreeGrafter"/>
</dbReference>
<dbReference type="SUPFAM" id="SSF48452">
    <property type="entry name" value="TPR-like"/>
    <property type="match status" value="1"/>
</dbReference>
<dbReference type="InterPro" id="IPR002151">
    <property type="entry name" value="Kinesin_light"/>
</dbReference>